<gene>
    <name evidence="2" type="ORF">L798_11656</name>
</gene>
<sequence>MYQGRDVTGIEPMTILAFLDQRKRLGLVVTETGMCLCGERQREKGTRVGKSTAGERERERREEVFHHTRVTISSAYSVPPEYALLPSTSPVSPSPFIPLS</sequence>
<protein>
    <submittedName>
        <fullName evidence="2">Uncharacterized protein</fullName>
    </submittedName>
</protein>
<organism evidence="2 3">
    <name type="scientific">Zootermopsis nevadensis</name>
    <name type="common">Dampwood termite</name>
    <dbReference type="NCBI Taxonomy" id="136037"/>
    <lineage>
        <taxon>Eukaryota</taxon>
        <taxon>Metazoa</taxon>
        <taxon>Ecdysozoa</taxon>
        <taxon>Arthropoda</taxon>
        <taxon>Hexapoda</taxon>
        <taxon>Insecta</taxon>
        <taxon>Pterygota</taxon>
        <taxon>Neoptera</taxon>
        <taxon>Polyneoptera</taxon>
        <taxon>Dictyoptera</taxon>
        <taxon>Blattodea</taxon>
        <taxon>Blattoidea</taxon>
        <taxon>Termitoidae</taxon>
        <taxon>Termopsidae</taxon>
        <taxon>Zootermopsis</taxon>
    </lineage>
</organism>
<reference evidence="2 3" key="1">
    <citation type="journal article" date="2014" name="Nat. Commun.">
        <title>Molecular traces of alternative social organization in a termite genome.</title>
        <authorList>
            <person name="Terrapon N."/>
            <person name="Li C."/>
            <person name="Robertson H.M."/>
            <person name="Ji L."/>
            <person name="Meng X."/>
            <person name="Booth W."/>
            <person name="Chen Z."/>
            <person name="Childers C.P."/>
            <person name="Glastad K.M."/>
            <person name="Gokhale K."/>
            <person name="Gowin J."/>
            <person name="Gronenberg W."/>
            <person name="Hermansen R.A."/>
            <person name="Hu H."/>
            <person name="Hunt B.G."/>
            <person name="Huylmans A.K."/>
            <person name="Khalil S.M."/>
            <person name="Mitchell R.D."/>
            <person name="Munoz-Torres M.C."/>
            <person name="Mustard J.A."/>
            <person name="Pan H."/>
            <person name="Reese J.T."/>
            <person name="Scharf M.E."/>
            <person name="Sun F."/>
            <person name="Vogel H."/>
            <person name="Xiao J."/>
            <person name="Yang W."/>
            <person name="Yang Z."/>
            <person name="Yang Z."/>
            <person name="Zhou J."/>
            <person name="Zhu J."/>
            <person name="Brent C.S."/>
            <person name="Elsik C.G."/>
            <person name="Goodisman M.A."/>
            <person name="Liberles D.A."/>
            <person name="Roe R.M."/>
            <person name="Vargo E.L."/>
            <person name="Vilcinskas A."/>
            <person name="Wang J."/>
            <person name="Bornberg-Bauer E."/>
            <person name="Korb J."/>
            <person name="Zhang G."/>
            <person name="Liebig J."/>
        </authorList>
    </citation>
    <scope>NUCLEOTIDE SEQUENCE [LARGE SCALE GENOMIC DNA]</scope>
    <source>
        <tissue evidence="2">Whole organism</tissue>
    </source>
</reference>
<dbReference type="InParanoid" id="A0A067R8G9"/>
<evidence type="ECO:0000313" key="3">
    <source>
        <dbReference type="Proteomes" id="UP000027135"/>
    </source>
</evidence>
<keyword evidence="3" id="KW-1185">Reference proteome</keyword>
<proteinExistence type="predicted"/>
<dbReference type="EMBL" id="KK852866">
    <property type="protein sequence ID" value="KDR14728.1"/>
    <property type="molecule type" value="Genomic_DNA"/>
</dbReference>
<name>A0A067R8G9_ZOONE</name>
<feature type="compositionally biased region" description="Basic and acidic residues" evidence="1">
    <location>
        <begin position="53"/>
        <end position="63"/>
    </location>
</feature>
<feature type="region of interest" description="Disordered" evidence="1">
    <location>
        <begin position="41"/>
        <end position="63"/>
    </location>
</feature>
<dbReference type="AlphaFoldDB" id="A0A067R8G9"/>
<dbReference type="Proteomes" id="UP000027135">
    <property type="component" value="Unassembled WGS sequence"/>
</dbReference>
<accession>A0A067R8G9</accession>
<evidence type="ECO:0000313" key="2">
    <source>
        <dbReference type="EMBL" id="KDR14728.1"/>
    </source>
</evidence>
<evidence type="ECO:0000256" key="1">
    <source>
        <dbReference type="SAM" id="MobiDB-lite"/>
    </source>
</evidence>